<dbReference type="InterPro" id="IPR045114">
    <property type="entry name" value="Csn12-like"/>
</dbReference>
<dbReference type="EMBL" id="CP119938">
    <property type="protein sequence ID" value="WFD03756.1"/>
    <property type="molecule type" value="Genomic_DNA"/>
</dbReference>
<dbReference type="AlphaFoldDB" id="A0AAF0IX63"/>
<dbReference type="PROSITE" id="PS50250">
    <property type="entry name" value="PCI"/>
    <property type="match status" value="1"/>
</dbReference>
<reference evidence="3" key="1">
    <citation type="submission" date="2023-03" db="EMBL/GenBank/DDBJ databases">
        <title>Mating type loci evolution in Malassezia.</title>
        <authorList>
            <person name="Coelho M.A."/>
        </authorList>
    </citation>
    <scope>NUCLEOTIDE SEQUENCE</scope>
    <source>
        <strain evidence="3">CBS 7876</strain>
    </source>
</reference>
<feature type="domain" description="PCI" evidence="2">
    <location>
        <begin position="215"/>
        <end position="401"/>
    </location>
</feature>
<dbReference type="Gene3D" id="1.10.10.10">
    <property type="entry name" value="Winged helix-like DNA-binding domain superfamily/Winged helix DNA-binding domain"/>
    <property type="match status" value="1"/>
</dbReference>
<organism evidence="3 4">
    <name type="scientific">Malassezia obtusa</name>
    <dbReference type="NCBI Taxonomy" id="76774"/>
    <lineage>
        <taxon>Eukaryota</taxon>
        <taxon>Fungi</taxon>
        <taxon>Dikarya</taxon>
        <taxon>Basidiomycota</taxon>
        <taxon>Ustilaginomycotina</taxon>
        <taxon>Malasseziomycetes</taxon>
        <taxon>Malasseziales</taxon>
        <taxon>Malasseziaceae</taxon>
        <taxon>Malassezia</taxon>
    </lineage>
</organism>
<dbReference type="InterPro" id="IPR036388">
    <property type="entry name" value="WH-like_DNA-bd_sf"/>
</dbReference>
<evidence type="ECO:0000259" key="2">
    <source>
        <dbReference type="PROSITE" id="PS50250"/>
    </source>
</evidence>
<proteinExistence type="inferred from homology"/>
<protein>
    <submittedName>
        <fullName evidence="3">COP9 signalosome (CSN) subunit</fullName>
    </submittedName>
</protein>
<dbReference type="GO" id="GO:0003723">
    <property type="term" value="F:RNA binding"/>
    <property type="evidence" value="ECO:0007669"/>
    <property type="project" value="InterPro"/>
</dbReference>
<dbReference type="PANTHER" id="PTHR12732">
    <property type="entry name" value="UNCHARACTERIZED PROTEASOME COMPONENT REGION PCI-CONTAINING"/>
    <property type="match status" value="1"/>
</dbReference>
<dbReference type="InterPro" id="IPR000717">
    <property type="entry name" value="PCI_dom"/>
</dbReference>
<dbReference type="PANTHER" id="PTHR12732:SF0">
    <property type="entry name" value="PCI DOMAIN-CONTAINING PROTEIN 2"/>
    <property type="match status" value="1"/>
</dbReference>
<name>A0AAF0IX63_9BASI</name>
<dbReference type="GO" id="GO:0003690">
    <property type="term" value="F:double-stranded DNA binding"/>
    <property type="evidence" value="ECO:0007669"/>
    <property type="project" value="InterPro"/>
</dbReference>
<dbReference type="SMART" id="SM00753">
    <property type="entry name" value="PAM"/>
    <property type="match status" value="1"/>
</dbReference>
<dbReference type="GO" id="GO:0016973">
    <property type="term" value="P:poly(A)+ mRNA export from nucleus"/>
    <property type="evidence" value="ECO:0007669"/>
    <property type="project" value="TreeGrafter"/>
</dbReference>
<accession>A0AAF0IX63</accession>
<evidence type="ECO:0000313" key="4">
    <source>
        <dbReference type="Proteomes" id="UP001214603"/>
    </source>
</evidence>
<evidence type="ECO:0000313" key="3">
    <source>
        <dbReference type="EMBL" id="WFD03756.1"/>
    </source>
</evidence>
<comment type="similarity">
    <text evidence="1">Belongs to the CSN12 family.</text>
</comment>
<dbReference type="GO" id="GO:0070390">
    <property type="term" value="C:transcription export complex 2"/>
    <property type="evidence" value="ECO:0007669"/>
    <property type="project" value="TreeGrafter"/>
</dbReference>
<sequence>MPGADFGRTVADAAAREDGAALARLVDLQTSATRRACARGTGVQRTGAPWDDVAAHVWAAGAALFGADAAARAPADTWHAAHDAMERALAAFLRLFAALAPGRWALPALDALLRDALWIAHGADDAAAHAARGAAHTHTHLEACARALNKAFSACAADRYPALAQSKKWGAYAVANRLLRVYFSLRSTALCKNVLRALGAAELPPLEAYPRAERVTFDYYVGRLAFLDEDYTTAETRLAAALGAAPARATRHIERILVYLIAVRLLRGVRPREACFAAHPRLAALYAPVVAACWAGDVRAYDAALAEPARERTLVRLGVYLALERARDVCVTRLGRRVWALAGRGTRLRLALFADALRWLHGGALSAAEAEWALATLIAKGRVKGYIAHERQTLVLSATDPFPAPTLAMLS</sequence>
<dbReference type="GO" id="GO:0006368">
    <property type="term" value="P:transcription elongation by RNA polymerase II"/>
    <property type="evidence" value="ECO:0007669"/>
    <property type="project" value="TreeGrafter"/>
</dbReference>
<keyword evidence="4" id="KW-1185">Reference proteome</keyword>
<evidence type="ECO:0000256" key="1">
    <source>
        <dbReference type="ARBA" id="ARBA00025771"/>
    </source>
</evidence>
<gene>
    <name evidence="3" type="primary">CSN12</name>
    <name evidence="3" type="ORF">MOBT1_002450</name>
</gene>
<dbReference type="GO" id="GO:0000973">
    <property type="term" value="P:post-transcriptional tethering of RNA polymerase II gene DNA at nuclear periphery"/>
    <property type="evidence" value="ECO:0007669"/>
    <property type="project" value="TreeGrafter"/>
</dbReference>
<dbReference type="Proteomes" id="UP001214603">
    <property type="component" value="Chromosome 5"/>
</dbReference>